<dbReference type="Gene3D" id="3.40.50.1820">
    <property type="entry name" value="alpha/beta hydrolase"/>
    <property type="match status" value="2"/>
</dbReference>
<reference evidence="2" key="1">
    <citation type="submission" date="2010-10" db="EMBL/GenBank/DDBJ databases">
        <authorList>
            <person name="Genoscope - CEA"/>
        </authorList>
    </citation>
    <scope>NUCLEOTIDE SEQUENCE</scope>
</reference>
<dbReference type="AlphaFoldDB" id="G2XM60"/>
<proteinExistence type="predicted"/>
<name>G2XM60_ORYBR</name>
<dbReference type="EMBL" id="FQ378032">
    <property type="protein sequence ID" value="CBX25262.1"/>
    <property type="molecule type" value="Genomic_DNA"/>
</dbReference>
<feature type="domain" description="Alpha/beta hydrolase fold-3" evidence="1">
    <location>
        <begin position="503"/>
        <end position="738"/>
    </location>
</feature>
<dbReference type="InterPro" id="IPR050466">
    <property type="entry name" value="Carboxylest/Gibb_receptor"/>
</dbReference>
<evidence type="ECO:0000313" key="2">
    <source>
        <dbReference type="EMBL" id="CBX25262.1"/>
    </source>
</evidence>
<dbReference type="PANTHER" id="PTHR23024:SF397">
    <property type="entry name" value="PUTATIVE, EXPRESSED-RELATED"/>
    <property type="match status" value="1"/>
</dbReference>
<dbReference type="ESTHER" id="orybr-g2xm60.2">
    <property type="family name" value="Plant_carboxylesterase"/>
</dbReference>
<gene>
    <name evidence="2" type="primary">Ob11g0022E15_12</name>
</gene>
<dbReference type="Pfam" id="PF07859">
    <property type="entry name" value="Abhydrolase_3"/>
    <property type="match status" value="2"/>
</dbReference>
<dbReference type="InterPro" id="IPR029058">
    <property type="entry name" value="AB_hydrolase_fold"/>
</dbReference>
<dbReference type="PANTHER" id="PTHR23024">
    <property type="entry name" value="ARYLACETAMIDE DEACETYLASE"/>
    <property type="match status" value="1"/>
</dbReference>
<dbReference type="SUPFAM" id="SSF53474">
    <property type="entry name" value="alpha/beta-Hydrolases"/>
    <property type="match status" value="2"/>
</dbReference>
<accession>G2XM60</accession>
<feature type="domain" description="Alpha/beta hydrolase fold-3" evidence="1">
    <location>
        <begin position="87"/>
        <end position="323"/>
    </location>
</feature>
<evidence type="ECO:0000259" key="1">
    <source>
        <dbReference type="Pfam" id="PF07859"/>
    </source>
</evidence>
<organism evidence="2">
    <name type="scientific">Oryza brachyantha</name>
    <name type="common">malo sina</name>
    <dbReference type="NCBI Taxonomy" id="4533"/>
    <lineage>
        <taxon>Eukaryota</taxon>
        <taxon>Viridiplantae</taxon>
        <taxon>Streptophyta</taxon>
        <taxon>Embryophyta</taxon>
        <taxon>Tracheophyta</taxon>
        <taxon>Spermatophyta</taxon>
        <taxon>Magnoliopsida</taxon>
        <taxon>Liliopsida</taxon>
        <taxon>Poales</taxon>
        <taxon>Poaceae</taxon>
        <taxon>BOP clade</taxon>
        <taxon>Oryzoideae</taxon>
        <taxon>Oryzeae</taxon>
        <taxon>Oryzinae</taxon>
        <taxon>Oryza</taxon>
    </lineage>
</organism>
<dbReference type="InterPro" id="IPR013094">
    <property type="entry name" value="AB_hydrolase_3"/>
</dbReference>
<dbReference type="GO" id="GO:0016787">
    <property type="term" value="F:hydrolase activity"/>
    <property type="evidence" value="ECO:0007669"/>
    <property type="project" value="InterPro"/>
</dbReference>
<sequence>MASTTSAGTDPNKTVVEEVTGWLRLYSDGTVQRLTPPGAEPFTAIVQPYAEPRNGVTVHDVTTASGVDVRLYLREPAAVPRRRRPLLVHFHGGGFCVSRPSWALYHNFYAPLVGKLDVAGIVSVFLPLAPEHRLPAAIDAGHAALLWLRDVACNKGGNDGAHLDPAVERLRDDADFSRVFLIGDSSGGNLVHLVAARAAKDAAGAPPLHPVRLAGGVLLSPGFAREKKSRSELEKPPNLFLTEEMVDKLLLLAVPVGMNKDSPYTSPLLAAEAVAHLQMPPMLLMVAEQDLLRDPQVEYGEAMVHAGKVVETVVSRGAVAHIFYLNFFAVESDQLTAERTSELIGTIKALVKLAGGILLHPGFVKEEKSRSELEKPPGMFLTEEMVDKLLALGLPVDRGEQGMATLPQMAATKEQQEAANPARVLVESVTNWIRVYSDDSVDRLCPPEAAPFMEIVRPYEEPRDGVTVHDVATDRGVDVRLYLTAPEEEEPTTMARRRRRPVLLHFHGGAFCVSHAAWSLYHHFYARLTVELDVAGIVSVVLPLAPEHRLPAAIDAGHAALLWLRDVASGGSSNVALDPAVERLRSAADFSRVFLIGDSAGGVLVHNVAARAGEAGAEPLDPIRLAGGVLLHPGFIGPEKSRSELENPPTPLMTQETVDKFVMLALPVGTTGRDHPYTSPAAAARAAEGARLPPMLLMVAEEDMLRDPQVEYGEAMARAGKAVETVLSRGRGIGHVFYLNWFAVESDPVAAARARELVDAVKSFVDSH</sequence>
<dbReference type="ESTHER" id="orybr-g2xm60.1">
    <property type="family name" value="Plant_carboxylesterase"/>
</dbReference>
<protein>
    <submittedName>
        <fullName evidence="2">Hypothetical_protein</fullName>
    </submittedName>
</protein>